<evidence type="ECO:0000313" key="4">
    <source>
        <dbReference type="EMBL" id="CAF1098652.1"/>
    </source>
</evidence>
<accession>A0A814NZX7</accession>
<dbReference type="InterPro" id="IPR016130">
    <property type="entry name" value="Tyr_Pase_AS"/>
</dbReference>
<dbReference type="InterPro" id="IPR000242">
    <property type="entry name" value="PTP_cat"/>
</dbReference>
<evidence type="ECO:0008006" key="7">
    <source>
        <dbReference type="Google" id="ProtNLM"/>
    </source>
</evidence>
<dbReference type="Gene3D" id="3.90.190.10">
    <property type="entry name" value="Protein tyrosine phosphatase superfamily"/>
    <property type="match status" value="1"/>
</dbReference>
<dbReference type="InterPro" id="IPR000387">
    <property type="entry name" value="Tyr_Pase_dom"/>
</dbReference>
<sequence>MLLIQSPSIIFAFIFSIVSIILTILTFNIGYNHPKHHIQFLIILPPLNSVFLFLLSLTWIERRFRLSYIPFICLVILLISSITLTIVSYLFLSLSIIIYLNLIFYSILTSIVLLIILIVIISYLYGSINNYQCRTKTTIDQQNNELLKNNNTFQVDKLVLNINENELILFMSYFPGRHTYHDIQNIVNDLNQINVDSILTLNETKELSFMNITNDNRYNMDTYSTYIKRANIEHIIYPIRKRFIPKSISDYMQFLYGIINNINRCNYNRLLVHCMSGLGRTGMTIVCFELLYEYIMNENERKKGHKFIERFCHYPLLLENYCRVCKSISNVRRIRPGSIHNPLQILFAHEFYARLKSESYMQQITEIINLNEKRLLDNFEELRLPTNI</sequence>
<feature type="transmembrane region" description="Helical" evidence="1">
    <location>
        <begin position="9"/>
        <end position="31"/>
    </location>
</feature>
<dbReference type="Pfam" id="PF00102">
    <property type="entry name" value="Y_phosphatase"/>
    <property type="match status" value="1"/>
</dbReference>
<protein>
    <recommendedName>
        <fullName evidence="7">Tyrosine specific protein phosphatases domain-containing protein</fullName>
    </recommendedName>
</protein>
<feature type="transmembrane region" description="Helical" evidence="1">
    <location>
        <begin position="98"/>
        <end position="126"/>
    </location>
</feature>
<evidence type="ECO:0000259" key="3">
    <source>
        <dbReference type="PROSITE" id="PS50056"/>
    </source>
</evidence>
<dbReference type="InterPro" id="IPR050561">
    <property type="entry name" value="PTP"/>
</dbReference>
<evidence type="ECO:0000313" key="6">
    <source>
        <dbReference type="Proteomes" id="UP000663845"/>
    </source>
</evidence>
<dbReference type="PROSITE" id="PS50055">
    <property type="entry name" value="TYR_PHOSPHATASE_PTP"/>
    <property type="match status" value="1"/>
</dbReference>
<dbReference type="Proteomes" id="UP000663844">
    <property type="component" value="Unassembled WGS sequence"/>
</dbReference>
<dbReference type="PROSITE" id="PS50056">
    <property type="entry name" value="TYR_PHOSPHATASE_2"/>
    <property type="match status" value="1"/>
</dbReference>
<evidence type="ECO:0000259" key="2">
    <source>
        <dbReference type="PROSITE" id="PS50055"/>
    </source>
</evidence>
<organism evidence="4 6">
    <name type="scientific">Adineta steineri</name>
    <dbReference type="NCBI Taxonomy" id="433720"/>
    <lineage>
        <taxon>Eukaryota</taxon>
        <taxon>Metazoa</taxon>
        <taxon>Spiralia</taxon>
        <taxon>Gnathifera</taxon>
        <taxon>Rotifera</taxon>
        <taxon>Eurotatoria</taxon>
        <taxon>Bdelloidea</taxon>
        <taxon>Adinetida</taxon>
        <taxon>Adinetidae</taxon>
        <taxon>Adineta</taxon>
    </lineage>
</organism>
<dbReference type="PANTHER" id="PTHR23339">
    <property type="entry name" value="TYROSINE SPECIFIC PROTEIN PHOSPHATASE AND DUAL SPECIFICITY PROTEIN PHOSPHATASE"/>
    <property type="match status" value="1"/>
</dbReference>
<comment type="caution">
    <text evidence="4">The sequence shown here is derived from an EMBL/GenBank/DDBJ whole genome shotgun (WGS) entry which is preliminary data.</text>
</comment>
<name>A0A814NZX7_9BILA</name>
<keyword evidence="1" id="KW-0472">Membrane</keyword>
<dbReference type="InterPro" id="IPR029021">
    <property type="entry name" value="Prot-tyrosine_phosphatase-like"/>
</dbReference>
<gene>
    <name evidence="4" type="ORF">JYZ213_LOCUS21256</name>
    <name evidence="5" type="ORF">OXD698_LOCUS15864</name>
</gene>
<feature type="transmembrane region" description="Helical" evidence="1">
    <location>
        <begin position="71"/>
        <end position="92"/>
    </location>
</feature>
<dbReference type="GO" id="GO:0004725">
    <property type="term" value="F:protein tyrosine phosphatase activity"/>
    <property type="evidence" value="ECO:0007669"/>
    <property type="project" value="InterPro"/>
</dbReference>
<keyword evidence="1" id="KW-1133">Transmembrane helix</keyword>
<evidence type="ECO:0000256" key="1">
    <source>
        <dbReference type="SAM" id="Phobius"/>
    </source>
</evidence>
<dbReference type="EMBL" id="CAJNOG010000230">
    <property type="protein sequence ID" value="CAF1098652.1"/>
    <property type="molecule type" value="Genomic_DNA"/>
</dbReference>
<dbReference type="SUPFAM" id="SSF52799">
    <property type="entry name" value="(Phosphotyrosine protein) phosphatases II"/>
    <property type="match status" value="1"/>
</dbReference>
<dbReference type="PROSITE" id="PS00383">
    <property type="entry name" value="TYR_PHOSPHATASE_1"/>
    <property type="match status" value="1"/>
</dbReference>
<dbReference type="AlphaFoldDB" id="A0A814NZX7"/>
<feature type="domain" description="Tyrosine-protein phosphatase" evidence="2">
    <location>
        <begin position="145"/>
        <end position="355"/>
    </location>
</feature>
<feature type="domain" description="Tyrosine specific protein phosphatases" evidence="3">
    <location>
        <begin position="249"/>
        <end position="346"/>
    </location>
</feature>
<evidence type="ECO:0000313" key="5">
    <source>
        <dbReference type="EMBL" id="CAF3758273.1"/>
    </source>
</evidence>
<reference evidence="4" key="1">
    <citation type="submission" date="2021-02" db="EMBL/GenBank/DDBJ databases">
        <authorList>
            <person name="Nowell W R."/>
        </authorList>
    </citation>
    <scope>NUCLEOTIDE SEQUENCE</scope>
</reference>
<proteinExistence type="predicted"/>
<dbReference type="EMBL" id="CAJOAZ010001061">
    <property type="protein sequence ID" value="CAF3758273.1"/>
    <property type="molecule type" value="Genomic_DNA"/>
</dbReference>
<dbReference type="Proteomes" id="UP000663845">
    <property type="component" value="Unassembled WGS sequence"/>
</dbReference>
<feature type="transmembrane region" description="Helical" evidence="1">
    <location>
        <begin position="37"/>
        <end position="59"/>
    </location>
</feature>
<keyword evidence="1" id="KW-0812">Transmembrane</keyword>